<gene>
    <name evidence="1" type="ORF">PL9631_590005</name>
</gene>
<comment type="caution">
    <text evidence="1">The sequence shown here is derived from an EMBL/GenBank/DDBJ whole genome shotgun (WGS) entry which is preliminary data.</text>
</comment>
<protein>
    <submittedName>
        <fullName evidence="1">Uncharacterized protein</fullName>
    </submittedName>
</protein>
<evidence type="ECO:0000313" key="2">
    <source>
        <dbReference type="Proteomes" id="UP000182190"/>
    </source>
</evidence>
<dbReference type="RefSeq" id="WP_156090506.1">
    <property type="nucleotide sequence ID" value="NZ_LR735012.1"/>
</dbReference>
<name>A0A7Z9E1R6_9CYAN</name>
<sequence>MDNYRSINFETFKNSDPKLAEFCIFAEKYLYQDPITSLMKIRQFGELLAKELAASIGL</sequence>
<dbReference type="AlphaFoldDB" id="A0A7Z9E1R6"/>
<dbReference type="Proteomes" id="UP000182190">
    <property type="component" value="Unassembled WGS sequence"/>
</dbReference>
<dbReference type="EMBL" id="CZCS02000200">
    <property type="protein sequence ID" value="VXD21609.1"/>
    <property type="molecule type" value="Genomic_DNA"/>
</dbReference>
<organism evidence="1 2">
    <name type="scientific">Planktothrix paucivesiculata PCC 9631</name>
    <dbReference type="NCBI Taxonomy" id="671071"/>
    <lineage>
        <taxon>Bacteria</taxon>
        <taxon>Bacillati</taxon>
        <taxon>Cyanobacteriota</taxon>
        <taxon>Cyanophyceae</taxon>
        <taxon>Oscillatoriophycideae</taxon>
        <taxon>Oscillatoriales</taxon>
        <taxon>Microcoleaceae</taxon>
        <taxon>Planktothrix</taxon>
    </lineage>
</organism>
<accession>A0A7Z9E1R6</accession>
<proteinExistence type="predicted"/>
<dbReference type="OrthoDB" id="9802848at2"/>
<evidence type="ECO:0000313" key="1">
    <source>
        <dbReference type="EMBL" id="VXD21609.1"/>
    </source>
</evidence>
<keyword evidence="2" id="KW-1185">Reference proteome</keyword>
<reference evidence="1" key="1">
    <citation type="submission" date="2019-10" db="EMBL/GenBank/DDBJ databases">
        <authorList>
            <consortium name="Genoscope - CEA"/>
            <person name="William W."/>
        </authorList>
    </citation>
    <scope>NUCLEOTIDE SEQUENCE [LARGE SCALE GENOMIC DNA]</scope>
    <source>
        <strain evidence="1">BBR_PRJEB10994</strain>
    </source>
</reference>